<dbReference type="Gene3D" id="3.30.420.40">
    <property type="match status" value="2"/>
</dbReference>
<accession>A0A448ZI61</accession>
<gene>
    <name evidence="3" type="ORF">PSNMU_V1.4_AUG-EV-PASAV3_0086820</name>
</gene>
<dbReference type="EMBL" id="CAACVS010000381">
    <property type="protein sequence ID" value="VEU41747.1"/>
    <property type="molecule type" value="Genomic_DNA"/>
</dbReference>
<organism evidence="3 4">
    <name type="scientific">Pseudo-nitzschia multistriata</name>
    <dbReference type="NCBI Taxonomy" id="183589"/>
    <lineage>
        <taxon>Eukaryota</taxon>
        <taxon>Sar</taxon>
        <taxon>Stramenopiles</taxon>
        <taxon>Ochrophyta</taxon>
        <taxon>Bacillariophyta</taxon>
        <taxon>Bacillariophyceae</taxon>
        <taxon>Bacillariophycidae</taxon>
        <taxon>Bacillariales</taxon>
        <taxon>Bacillariaceae</taxon>
        <taxon>Pseudo-nitzschia</taxon>
    </lineage>
</organism>
<dbReference type="InterPro" id="IPR004000">
    <property type="entry name" value="Actin"/>
</dbReference>
<dbReference type="Proteomes" id="UP000291116">
    <property type="component" value="Unassembled WGS sequence"/>
</dbReference>
<dbReference type="PRINTS" id="PR00190">
    <property type="entry name" value="ACTIN"/>
</dbReference>
<comment type="catalytic activity">
    <reaction evidence="1">
        <text>ATP + H2O = ADP + phosphate + H(+)</text>
        <dbReference type="Rhea" id="RHEA:13065"/>
        <dbReference type="ChEBI" id="CHEBI:15377"/>
        <dbReference type="ChEBI" id="CHEBI:15378"/>
        <dbReference type="ChEBI" id="CHEBI:30616"/>
        <dbReference type="ChEBI" id="CHEBI:43474"/>
        <dbReference type="ChEBI" id="CHEBI:456216"/>
    </reaction>
</comment>
<dbReference type="SUPFAM" id="SSF53067">
    <property type="entry name" value="Actin-like ATPase domain"/>
    <property type="match status" value="2"/>
</dbReference>
<evidence type="ECO:0000256" key="2">
    <source>
        <dbReference type="RuleBase" id="RU000487"/>
    </source>
</evidence>
<evidence type="ECO:0000256" key="1">
    <source>
        <dbReference type="ARBA" id="ARBA00049360"/>
    </source>
</evidence>
<proteinExistence type="inferred from homology"/>
<keyword evidence="4" id="KW-1185">Reference proteome</keyword>
<dbReference type="Gene3D" id="3.90.640.10">
    <property type="entry name" value="Actin, Chain A, domain 4"/>
    <property type="match status" value="1"/>
</dbReference>
<evidence type="ECO:0000313" key="4">
    <source>
        <dbReference type="Proteomes" id="UP000291116"/>
    </source>
</evidence>
<sequence>MTTSSLQKIRTLVCDIGSSSIKVGIAGKLSPEKIVPCLLGCPRYACVQREGLGREILVGEDALKGGKHQKIGYRYPITETGHVQDWKALEILLNTAFQVLCHQDYGQYKVLITKPYNMKKADLKTLVDIFVVNLGFRAVAMHEQAALVLYTQGIETGVVVELGESISNIVPVYKGHAIPTLDRSLAVGGRSITSYLVKLLRLKGFQLSEKEDLEIGRKIKEAVCYVALDLDTDERLAADTTILTELFKLSDGTVISVGRERFGAVEALFKPDLCNSESNGLSDMIFEVIKGAGIDCRADLYRNVILSGGTSLLQGMQARLERDLNRRYMNDVLDGEQSRSLGWKPHVQAPVSRKNLVFEGAALFADYISNDANYWVSKEEYYQAGIQQVLDKCTM</sequence>
<dbReference type="InterPro" id="IPR043129">
    <property type="entry name" value="ATPase_NBD"/>
</dbReference>
<protein>
    <recommendedName>
        <fullName evidence="5">Actin-related protein 2</fullName>
    </recommendedName>
</protein>
<name>A0A448ZI61_9STRA</name>
<dbReference type="Pfam" id="PF00022">
    <property type="entry name" value="Actin"/>
    <property type="match status" value="1"/>
</dbReference>
<comment type="similarity">
    <text evidence="2">Belongs to the actin family.</text>
</comment>
<dbReference type="OrthoDB" id="5132116at2759"/>
<evidence type="ECO:0008006" key="5">
    <source>
        <dbReference type="Google" id="ProtNLM"/>
    </source>
</evidence>
<evidence type="ECO:0000313" key="3">
    <source>
        <dbReference type="EMBL" id="VEU41747.1"/>
    </source>
</evidence>
<dbReference type="AlphaFoldDB" id="A0A448ZI61"/>
<reference evidence="3 4" key="1">
    <citation type="submission" date="2019-01" db="EMBL/GenBank/DDBJ databases">
        <authorList>
            <person name="Ferrante I. M."/>
        </authorList>
    </citation>
    <scope>NUCLEOTIDE SEQUENCE [LARGE SCALE GENOMIC DNA]</scope>
    <source>
        <strain evidence="3 4">B856</strain>
    </source>
</reference>
<dbReference type="PANTHER" id="PTHR11937">
    <property type="entry name" value="ACTIN"/>
    <property type="match status" value="1"/>
</dbReference>
<dbReference type="SMART" id="SM00268">
    <property type="entry name" value="ACTIN"/>
    <property type="match status" value="1"/>
</dbReference>